<evidence type="ECO:0000259" key="9">
    <source>
        <dbReference type="PROSITE" id="PS50011"/>
    </source>
</evidence>
<evidence type="ECO:0000256" key="5">
    <source>
        <dbReference type="ARBA" id="ARBA00022777"/>
    </source>
</evidence>
<evidence type="ECO:0000256" key="1">
    <source>
        <dbReference type="ARBA" id="ARBA00012513"/>
    </source>
</evidence>
<organism evidence="10 11">
    <name type="scientific">Winkia neuii subsp. anitrata</name>
    <dbReference type="NCBI Taxonomy" id="29318"/>
    <lineage>
        <taxon>Bacteria</taxon>
        <taxon>Bacillati</taxon>
        <taxon>Actinomycetota</taxon>
        <taxon>Actinomycetes</taxon>
        <taxon>Actinomycetales</taxon>
        <taxon>Actinomycetaceae</taxon>
        <taxon>Winkia</taxon>
    </lineage>
</organism>
<proteinExistence type="predicted"/>
<dbReference type="GO" id="GO:0004674">
    <property type="term" value="F:protein serine/threonine kinase activity"/>
    <property type="evidence" value="ECO:0007669"/>
    <property type="project" value="UniProtKB-KW"/>
</dbReference>
<feature type="domain" description="Protein kinase" evidence="9">
    <location>
        <begin position="15"/>
        <end position="276"/>
    </location>
</feature>
<dbReference type="RefSeq" id="WP_004807026.1">
    <property type="nucleotide sequence ID" value="NZ_CP116394.1"/>
</dbReference>
<dbReference type="PROSITE" id="PS00108">
    <property type="entry name" value="PROTEIN_KINASE_ST"/>
    <property type="match status" value="1"/>
</dbReference>
<dbReference type="Gene3D" id="1.10.510.10">
    <property type="entry name" value="Transferase(Phosphotransferase) domain 1"/>
    <property type="match status" value="1"/>
</dbReference>
<name>A0AB38XP72_9ACTO</name>
<evidence type="ECO:0000313" key="10">
    <source>
        <dbReference type="EMBL" id="WCE46147.1"/>
    </source>
</evidence>
<dbReference type="Proteomes" id="UP001211044">
    <property type="component" value="Chromosome"/>
</dbReference>
<accession>A0AB38XP72</accession>
<keyword evidence="8" id="KW-0812">Transmembrane</keyword>
<evidence type="ECO:0000256" key="4">
    <source>
        <dbReference type="ARBA" id="ARBA00022741"/>
    </source>
</evidence>
<keyword evidence="8" id="KW-1133">Transmembrane helix</keyword>
<keyword evidence="5 10" id="KW-0418">Kinase</keyword>
<keyword evidence="3" id="KW-0808">Transferase</keyword>
<keyword evidence="2" id="KW-0723">Serine/threonine-protein kinase</keyword>
<dbReference type="AlphaFoldDB" id="A0AB38XP72"/>
<dbReference type="FunFam" id="1.10.510.10:FF:000021">
    <property type="entry name" value="Serine/threonine protein kinase"/>
    <property type="match status" value="1"/>
</dbReference>
<dbReference type="PROSITE" id="PS50011">
    <property type="entry name" value="PROTEIN_KINASE_DOM"/>
    <property type="match status" value="1"/>
</dbReference>
<dbReference type="InterPro" id="IPR008271">
    <property type="entry name" value="Ser/Thr_kinase_AS"/>
</dbReference>
<dbReference type="Gene3D" id="3.30.200.20">
    <property type="entry name" value="Phosphorylase Kinase, domain 1"/>
    <property type="match status" value="1"/>
</dbReference>
<dbReference type="PANTHER" id="PTHR43289:SF6">
    <property type="entry name" value="SERINE_THREONINE-PROTEIN KINASE NEKL-3"/>
    <property type="match status" value="1"/>
</dbReference>
<reference evidence="10" key="1">
    <citation type="submission" date="2023-01" db="EMBL/GenBank/DDBJ databases">
        <title>Comparative Genomic Analysis of the Clinically-Derived Winkia Strain NY0527 Provides Evidence into the Taxonomic Reassignment of Winkia neuii and Characterizes Their Virulence Traits.</title>
        <authorList>
            <person name="Cai X."/>
            <person name="Peng Y."/>
            <person name="Li M."/>
            <person name="Qiu Y."/>
            <person name="Wang Y."/>
            <person name="Xu L."/>
            <person name="Hou Q."/>
        </authorList>
    </citation>
    <scope>NUCLEOTIDE SEQUENCE</scope>
    <source>
        <strain evidence="10">NY0527</strain>
    </source>
</reference>
<dbReference type="SUPFAM" id="SSF56112">
    <property type="entry name" value="Protein kinase-like (PK-like)"/>
    <property type="match status" value="1"/>
</dbReference>
<keyword evidence="8" id="KW-0472">Membrane</keyword>
<dbReference type="Pfam" id="PF00069">
    <property type="entry name" value="Pkinase"/>
    <property type="match status" value="1"/>
</dbReference>
<dbReference type="InterPro" id="IPR011009">
    <property type="entry name" value="Kinase-like_dom_sf"/>
</dbReference>
<dbReference type="EC" id="2.7.11.1" evidence="1"/>
<evidence type="ECO:0000256" key="3">
    <source>
        <dbReference type="ARBA" id="ARBA00022679"/>
    </source>
</evidence>
<feature type="region of interest" description="Disordered" evidence="7">
    <location>
        <begin position="275"/>
        <end position="363"/>
    </location>
</feature>
<protein>
    <recommendedName>
        <fullName evidence="1">non-specific serine/threonine protein kinase</fullName>
        <ecNumber evidence="1">2.7.11.1</ecNumber>
    </recommendedName>
</protein>
<keyword evidence="6" id="KW-0067">ATP-binding</keyword>
<dbReference type="PANTHER" id="PTHR43289">
    <property type="entry name" value="MITOGEN-ACTIVATED PROTEIN KINASE KINASE KINASE 20-RELATED"/>
    <property type="match status" value="1"/>
</dbReference>
<evidence type="ECO:0000256" key="2">
    <source>
        <dbReference type="ARBA" id="ARBA00022527"/>
    </source>
</evidence>
<dbReference type="EMBL" id="CP116394">
    <property type="protein sequence ID" value="WCE46147.1"/>
    <property type="molecule type" value="Genomic_DNA"/>
</dbReference>
<dbReference type="GO" id="GO:0005524">
    <property type="term" value="F:ATP binding"/>
    <property type="evidence" value="ECO:0007669"/>
    <property type="project" value="UniProtKB-KW"/>
</dbReference>
<gene>
    <name evidence="10" type="ORF">PIG85_00440</name>
</gene>
<dbReference type="KEGG" id="wne:PIG85_00440"/>
<dbReference type="InterPro" id="IPR000719">
    <property type="entry name" value="Prot_kinase_dom"/>
</dbReference>
<dbReference type="CDD" id="cd14014">
    <property type="entry name" value="STKc_PknB_like"/>
    <property type="match status" value="1"/>
</dbReference>
<sequence>MSGRIAAGFTLGERYVLLTQIAVGGMGEVWQARDSQDGKIVAAKVLKEELEGQGQFLARFNVEARNAQKISHPGVAQTLDYGEDDGLAWLIMELVDGVPMTELLQDGATLELDLLLSIMYQTANALDAVHSAGIVHRDIKPANILVRADGVAKLTDFGISFSPHQEQLTAVGMVMGTAQYLPPEQATGNPATPAGDLYALGIIAYEALAGKRPFTGSSQVDIAFAHVNQKVPPLPESVPAELRALVMQLLEKNPAHRPASARDLARELARVSHILRTGESEPKAAPSKETSPSRIPKAKKRTLMRPWPLPGGTHKGAVRTSIEPLAQDSDRVEELDGGTVAAPDQMPPEFAPKHTSESTGPHRRITKESLAGAIEALGKWRPTKPPAWRPPDRNKKRVARAKAGSTARPLAAQTQGYAKHQEAGTDLTYWILLAAFALIVFAIAMMVIWNIIEPARAHAALALVTDLKGVSWPNLC</sequence>
<evidence type="ECO:0000256" key="8">
    <source>
        <dbReference type="SAM" id="Phobius"/>
    </source>
</evidence>
<evidence type="ECO:0000256" key="7">
    <source>
        <dbReference type="SAM" id="MobiDB-lite"/>
    </source>
</evidence>
<dbReference type="SMART" id="SM00220">
    <property type="entry name" value="S_TKc"/>
    <property type="match status" value="1"/>
</dbReference>
<feature type="transmembrane region" description="Helical" evidence="8">
    <location>
        <begin position="429"/>
        <end position="452"/>
    </location>
</feature>
<evidence type="ECO:0000256" key="6">
    <source>
        <dbReference type="ARBA" id="ARBA00022840"/>
    </source>
</evidence>
<keyword evidence="4" id="KW-0547">Nucleotide-binding</keyword>
<evidence type="ECO:0000313" key="11">
    <source>
        <dbReference type="Proteomes" id="UP001211044"/>
    </source>
</evidence>